<protein>
    <submittedName>
        <fullName evidence="2">Uncharacterized protein</fullName>
    </submittedName>
</protein>
<reference evidence="2" key="1">
    <citation type="journal article" date="2014" name="Front. Microbiol.">
        <title>High frequency of phylogenetically diverse reductive dehalogenase-homologous genes in deep subseafloor sedimentary metagenomes.</title>
        <authorList>
            <person name="Kawai M."/>
            <person name="Futagami T."/>
            <person name="Toyoda A."/>
            <person name="Takaki Y."/>
            <person name="Nishi S."/>
            <person name="Hori S."/>
            <person name="Arai W."/>
            <person name="Tsubouchi T."/>
            <person name="Morono Y."/>
            <person name="Uchiyama I."/>
            <person name="Ito T."/>
            <person name="Fujiyama A."/>
            <person name="Inagaki F."/>
            <person name="Takami H."/>
        </authorList>
    </citation>
    <scope>NUCLEOTIDE SEQUENCE</scope>
    <source>
        <strain evidence="2">Expedition CK06-06</strain>
    </source>
</reference>
<feature type="coiled-coil region" evidence="1">
    <location>
        <begin position="2"/>
        <end position="29"/>
    </location>
</feature>
<sequence length="41" mass="4938">KVEKFKEDIEKLEDEFKDLKTVIKGLELREKIFKSIISEKI</sequence>
<proteinExistence type="predicted"/>
<comment type="caution">
    <text evidence="2">The sequence shown here is derived from an EMBL/GenBank/DDBJ whole genome shotgun (WGS) entry which is preliminary data.</text>
</comment>
<feature type="non-terminal residue" evidence="2">
    <location>
        <position position="1"/>
    </location>
</feature>
<gene>
    <name evidence="2" type="ORF">S12H4_63428</name>
</gene>
<evidence type="ECO:0000313" key="2">
    <source>
        <dbReference type="EMBL" id="GAJ18149.1"/>
    </source>
</evidence>
<accession>X1UKU5</accession>
<keyword evidence="1" id="KW-0175">Coiled coil</keyword>
<dbReference type="EMBL" id="BARW01043159">
    <property type="protein sequence ID" value="GAJ18149.1"/>
    <property type="molecule type" value="Genomic_DNA"/>
</dbReference>
<organism evidence="2">
    <name type="scientific">marine sediment metagenome</name>
    <dbReference type="NCBI Taxonomy" id="412755"/>
    <lineage>
        <taxon>unclassified sequences</taxon>
        <taxon>metagenomes</taxon>
        <taxon>ecological metagenomes</taxon>
    </lineage>
</organism>
<dbReference type="AlphaFoldDB" id="X1UKU5"/>
<feature type="non-terminal residue" evidence="2">
    <location>
        <position position="41"/>
    </location>
</feature>
<evidence type="ECO:0000256" key="1">
    <source>
        <dbReference type="SAM" id="Coils"/>
    </source>
</evidence>
<name>X1UKU5_9ZZZZ</name>